<keyword evidence="2" id="KW-0808">Transferase</keyword>
<feature type="domain" description="Nucleoside diphosphate kinase-like" evidence="1">
    <location>
        <begin position="10"/>
        <end position="153"/>
    </location>
</feature>
<dbReference type="EMBL" id="JAHHGZ010000062">
    <property type="protein sequence ID" value="MBW4672081.1"/>
    <property type="molecule type" value="Genomic_DNA"/>
</dbReference>
<dbReference type="SUPFAM" id="SSF54919">
    <property type="entry name" value="Nucleoside diphosphate kinase, NDK"/>
    <property type="match status" value="1"/>
</dbReference>
<proteinExistence type="predicted"/>
<keyword evidence="2" id="KW-0418">Kinase</keyword>
<reference evidence="2" key="2">
    <citation type="journal article" date="2022" name="Microbiol. Resour. Announc.">
        <title>Metagenome Sequencing to Explore Phylogenomics of Terrestrial Cyanobacteria.</title>
        <authorList>
            <person name="Ward R.D."/>
            <person name="Stajich J.E."/>
            <person name="Johansen J.R."/>
            <person name="Huntemann M."/>
            <person name="Clum A."/>
            <person name="Foster B."/>
            <person name="Foster B."/>
            <person name="Roux S."/>
            <person name="Palaniappan K."/>
            <person name="Varghese N."/>
            <person name="Mukherjee S."/>
            <person name="Reddy T.B.K."/>
            <person name="Daum C."/>
            <person name="Copeland A."/>
            <person name="Chen I.A."/>
            <person name="Ivanova N.N."/>
            <person name="Kyrpides N.C."/>
            <person name="Shapiro N."/>
            <person name="Eloe-Fadrosh E.A."/>
            <person name="Pietrasiak N."/>
        </authorList>
    </citation>
    <scope>NUCLEOTIDE SEQUENCE</scope>
    <source>
        <strain evidence="2">GSE-NOS-MK-12-04C</strain>
    </source>
</reference>
<sequence>MSQEQGEFVFVMLKPAAAKDTALSKFIENKLKDYGDIKHVRTNILVSKEKILKHYKSSNLSFWYPIITNYLSNKSVEYFVLEKNFIYDGSDYRSFGEFLKTQVIGSANIFKTKKNHLRRLALKKATFLFDNLIHCSDDTKEALGEIRIWYDDEPMVIAEFESKGSA</sequence>
<dbReference type="Gene3D" id="3.30.70.141">
    <property type="entry name" value="Nucleoside diphosphate kinase-like domain"/>
    <property type="match status" value="1"/>
</dbReference>
<dbReference type="AlphaFoldDB" id="A0A951QU63"/>
<dbReference type="InterPro" id="IPR034907">
    <property type="entry name" value="NDK-like_dom"/>
</dbReference>
<dbReference type="Pfam" id="PF00334">
    <property type="entry name" value="NDK"/>
    <property type="match status" value="1"/>
</dbReference>
<evidence type="ECO:0000259" key="1">
    <source>
        <dbReference type="Pfam" id="PF00334"/>
    </source>
</evidence>
<dbReference type="InterPro" id="IPR036850">
    <property type="entry name" value="NDK-like_dom_sf"/>
</dbReference>
<gene>
    <name evidence="2" type="ORF">KME60_32815</name>
</gene>
<accession>A0A951QU63</accession>
<protein>
    <submittedName>
        <fullName evidence="2">Nucleoside-diphosphate kinase</fullName>
    </submittedName>
</protein>
<comment type="caution">
    <text evidence="2">The sequence shown here is derived from an EMBL/GenBank/DDBJ whole genome shotgun (WGS) entry which is preliminary data.</text>
</comment>
<dbReference type="GO" id="GO:0016301">
    <property type="term" value="F:kinase activity"/>
    <property type="evidence" value="ECO:0007669"/>
    <property type="project" value="UniProtKB-KW"/>
</dbReference>
<dbReference type="Proteomes" id="UP000729701">
    <property type="component" value="Unassembled WGS sequence"/>
</dbReference>
<organism evidence="2 3">
    <name type="scientific">Cyanomargarita calcarea GSE-NOS-MK-12-04C</name>
    <dbReference type="NCBI Taxonomy" id="2839659"/>
    <lineage>
        <taxon>Bacteria</taxon>
        <taxon>Bacillati</taxon>
        <taxon>Cyanobacteriota</taxon>
        <taxon>Cyanophyceae</taxon>
        <taxon>Nostocales</taxon>
        <taxon>Cyanomargaritaceae</taxon>
        <taxon>Cyanomargarita</taxon>
    </lineage>
</organism>
<evidence type="ECO:0000313" key="2">
    <source>
        <dbReference type="EMBL" id="MBW4672081.1"/>
    </source>
</evidence>
<reference evidence="2" key="1">
    <citation type="submission" date="2021-05" db="EMBL/GenBank/DDBJ databases">
        <authorList>
            <person name="Pietrasiak N."/>
            <person name="Ward R."/>
            <person name="Stajich J.E."/>
            <person name="Kurbessoian T."/>
        </authorList>
    </citation>
    <scope>NUCLEOTIDE SEQUENCE</scope>
    <source>
        <strain evidence="2">GSE-NOS-MK-12-04C</strain>
    </source>
</reference>
<name>A0A951QU63_9CYAN</name>
<evidence type="ECO:0000313" key="3">
    <source>
        <dbReference type="Proteomes" id="UP000729701"/>
    </source>
</evidence>